<keyword evidence="2" id="KW-1185">Reference proteome</keyword>
<protein>
    <submittedName>
        <fullName evidence="1">Uncharacterized protein</fullName>
    </submittedName>
</protein>
<accession>A0ABP0SNW8</accession>
<organism evidence="1 2">
    <name type="scientific">Durusdinium trenchii</name>
    <dbReference type="NCBI Taxonomy" id="1381693"/>
    <lineage>
        <taxon>Eukaryota</taxon>
        <taxon>Sar</taxon>
        <taxon>Alveolata</taxon>
        <taxon>Dinophyceae</taxon>
        <taxon>Suessiales</taxon>
        <taxon>Symbiodiniaceae</taxon>
        <taxon>Durusdinium</taxon>
    </lineage>
</organism>
<proteinExistence type="predicted"/>
<gene>
    <name evidence="1" type="ORF">CCMP2556_LOCUS52680</name>
</gene>
<sequence>MAVLCHLAKNICSQHAAVWLTQGALRHVSAFPLSSLDAARDVGKVSVTTAAYAACRLNDITPSLRGQVLETVARKVFSRLYPDSMVQDPVPGEQCDGKQRGITSAEYDWLCDGKRVQCKSAQLRWCDSGRRWRVLLSGIKPSLLDDLVLVLYSPSQLNLFTHDCKSRLSTTGVRTVSKGLQLSVCGPRNSTLREAEDVVLKKLLKSGHCVASLKTSDELVLEALQWHTSTASLRIQRKAFAQHPLNYLTPSARGLLFQRVVQEVDLLCHSCSSHFTSTASNSPCDWHRDGLRVECKSARLAWSENSWRCQFHGINFAKFDMLYLALDSPNALHIFRFQGSQWVSSTGLAEETDGKNIRVRGPSWEMSYEAALDVIIQKLVSTGSEHLACVLW</sequence>
<comment type="caution">
    <text evidence="1">The sequence shown here is derived from an EMBL/GenBank/DDBJ whole genome shotgun (WGS) entry which is preliminary data.</text>
</comment>
<dbReference type="EMBL" id="CAXAMN010027916">
    <property type="protein sequence ID" value="CAK9113869.1"/>
    <property type="molecule type" value="Genomic_DNA"/>
</dbReference>
<evidence type="ECO:0000313" key="2">
    <source>
        <dbReference type="Proteomes" id="UP001642484"/>
    </source>
</evidence>
<evidence type="ECO:0000313" key="1">
    <source>
        <dbReference type="EMBL" id="CAK9113869.1"/>
    </source>
</evidence>
<name>A0ABP0SNW8_9DINO</name>
<reference evidence="1 2" key="1">
    <citation type="submission" date="2024-02" db="EMBL/GenBank/DDBJ databases">
        <authorList>
            <person name="Chen Y."/>
            <person name="Shah S."/>
            <person name="Dougan E. K."/>
            <person name="Thang M."/>
            <person name="Chan C."/>
        </authorList>
    </citation>
    <scope>NUCLEOTIDE SEQUENCE [LARGE SCALE GENOMIC DNA]</scope>
</reference>
<dbReference type="Proteomes" id="UP001642484">
    <property type="component" value="Unassembled WGS sequence"/>
</dbReference>